<evidence type="ECO:0000256" key="2">
    <source>
        <dbReference type="ARBA" id="ARBA00022729"/>
    </source>
</evidence>
<evidence type="ECO:0000256" key="1">
    <source>
        <dbReference type="ARBA" id="ARBA00008779"/>
    </source>
</evidence>
<feature type="region of interest" description="Disordered" evidence="5">
    <location>
        <begin position="389"/>
        <end position="414"/>
    </location>
</feature>
<evidence type="ECO:0000256" key="4">
    <source>
        <dbReference type="ARBA" id="ARBA00023180"/>
    </source>
</evidence>
<evidence type="ECO:0000259" key="7">
    <source>
        <dbReference type="Pfam" id="PF00884"/>
    </source>
</evidence>
<feature type="domain" description="Sulfatase N-terminal" evidence="7">
    <location>
        <begin position="30"/>
        <end position="214"/>
    </location>
</feature>
<feature type="signal peptide" evidence="6">
    <location>
        <begin position="1"/>
        <end position="17"/>
    </location>
</feature>
<dbReference type="PANTHER" id="PTHR43108:SF8">
    <property type="entry name" value="SD21168P"/>
    <property type="match status" value="1"/>
</dbReference>
<dbReference type="InterPro" id="IPR017850">
    <property type="entry name" value="Alkaline_phosphatase_core_sf"/>
</dbReference>
<evidence type="ECO:0000256" key="3">
    <source>
        <dbReference type="ARBA" id="ARBA00022801"/>
    </source>
</evidence>
<comment type="caution">
    <text evidence="8">The sequence shown here is derived from an EMBL/GenBank/DDBJ whole genome shotgun (WGS) entry which is preliminary data.</text>
</comment>
<dbReference type="PROSITE" id="PS00523">
    <property type="entry name" value="SULFATASE_1"/>
    <property type="match status" value="1"/>
</dbReference>
<dbReference type="GO" id="GO:0005539">
    <property type="term" value="F:glycosaminoglycan binding"/>
    <property type="evidence" value="ECO:0007669"/>
    <property type="project" value="TreeGrafter"/>
</dbReference>
<dbReference type="EMBL" id="JAKWBI020000792">
    <property type="protein sequence ID" value="KAJ2892504.1"/>
    <property type="molecule type" value="Genomic_DNA"/>
</dbReference>
<evidence type="ECO:0000313" key="9">
    <source>
        <dbReference type="Proteomes" id="UP001201980"/>
    </source>
</evidence>
<dbReference type="InterPro" id="IPR000917">
    <property type="entry name" value="Sulfatase_N"/>
</dbReference>
<keyword evidence="2 6" id="KW-0732">Signal</keyword>
<dbReference type="AlphaFoldDB" id="A0AAD5WN35"/>
<dbReference type="PANTHER" id="PTHR43108">
    <property type="entry name" value="N-ACETYLGLUCOSAMINE-6-SULFATASE FAMILY MEMBER"/>
    <property type="match status" value="1"/>
</dbReference>
<keyword evidence="9" id="KW-1185">Reference proteome</keyword>
<gene>
    <name evidence="8" type="ORF">MKZ38_009696</name>
</gene>
<keyword evidence="4" id="KW-0325">Glycoprotein</keyword>
<name>A0AAD5WN35_9PEZI</name>
<proteinExistence type="inferred from homology"/>
<comment type="similarity">
    <text evidence="1">Belongs to the sulfatase family.</text>
</comment>
<dbReference type="CDD" id="cd16147">
    <property type="entry name" value="G6S"/>
    <property type="match status" value="1"/>
</dbReference>
<accession>A0AAD5WN35</accession>
<dbReference type="InterPro" id="IPR024607">
    <property type="entry name" value="Sulfatase_CS"/>
</dbReference>
<sequence length="414" mass="45269">MLFNIAFSIFLVALASASPSSKCGTPKKQPNFVFIMADDQDLHLNSLAYQPIVRERIGEQGTTFNKHFCTISLCCPSRVSLLTGKLAHNTNVTDVFPPYGGHPKFISQGLNDKYLPVWLQSAGYSTYYTGKLMNSHSNANWNNPYPAGWNGTGFLLDPATYVYNNATFQVDRNPPVSRTGECSTDIIKDMSLDFLDKADKAGAPFFIGIAPSAPRSESRFELGSEIPYFAPPVPAERHKDLFPGVKVPRGVSFNPDAPSGASWVSKLPKLNSSQIDSMDGYHRARLHPASRVHTKKTSTSPFLIRGPGIPKNRNVDFVTSHTDIAPTIFKLAGVDLRHDFDGTPMPTTVRHMNGARLSPRCTIMLRWSTGGGGGLALPRATIQSRDWDQVARSAPTPTTPTKRSGSWGSLAAWA</sequence>
<feature type="compositionally biased region" description="Polar residues" evidence="5">
    <location>
        <begin position="395"/>
        <end position="407"/>
    </location>
</feature>
<keyword evidence="3" id="KW-0378">Hydrolase</keyword>
<feature type="chain" id="PRO_5042205178" evidence="6">
    <location>
        <begin position="18"/>
        <end position="414"/>
    </location>
</feature>
<protein>
    <submittedName>
        <fullName evidence="8">Arylsulphatase</fullName>
    </submittedName>
</protein>
<reference evidence="8" key="1">
    <citation type="submission" date="2022-07" db="EMBL/GenBank/DDBJ databases">
        <title>Draft genome sequence of Zalerion maritima ATCC 34329, a (micro)plastics degrading marine fungus.</title>
        <authorList>
            <person name="Paco A."/>
            <person name="Goncalves M.F.M."/>
            <person name="Rocha-Santos T.A.P."/>
            <person name="Alves A."/>
        </authorList>
    </citation>
    <scope>NUCLEOTIDE SEQUENCE</scope>
    <source>
        <strain evidence="8">ATCC 34329</strain>
    </source>
</reference>
<dbReference type="Gene3D" id="3.40.720.10">
    <property type="entry name" value="Alkaline Phosphatase, subunit A"/>
    <property type="match status" value="2"/>
</dbReference>
<organism evidence="8 9">
    <name type="scientific">Zalerion maritima</name>
    <dbReference type="NCBI Taxonomy" id="339359"/>
    <lineage>
        <taxon>Eukaryota</taxon>
        <taxon>Fungi</taxon>
        <taxon>Dikarya</taxon>
        <taxon>Ascomycota</taxon>
        <taxon>Pezizomycotina</taxon>
        <taxon>Sordariomycetes</taxon>
        <taxon>Lulworthiomycetidae</taxon>
        <taxon>Lulworthiales</taxon>
        <taxon>Lulworthiaceae</taxon>
        <taxon>Zalerion</taxon>
    </lineage>
</organism>
<evidence type="ECO:0000313" key="8">
    <source>
        <dbReference type="EMBL" id="KAJ2892504.1"/>
    </source>
</evidence>
<dbReference type="Proteomes" id="UP001201980">
    <property type="component" value="Unassembled WGS sequence"/>
</dbReference>
<evidence type="ECO:0000256" key="5">
    <source>
        <dbReference type="SAM" id="MobiDB-lite"/>
    </source>
</evidence>
<dbReference type="Pfam" id="PF00884">
    <property type="entry name" value="Sulfatase"/>
    <property type="match status" value="1"/>
</dbReference>
<dbReference type="GO" id="GO:0008449">
    <property type="term" value="F:N-acetylglucosamine-6-sulfatase activity"/>
    <property type="evidence" value="ECO:0007669"/>
    <property type="project" value="TreeGrafter"/>
</dbReference>
<dbReference type="SUPFAM" id="SSF53649">
    <property type="entry name" value="Alkaline phosphatase-like"/>
    <property type="match status" value="1"/>
</dbReference>
<evidence type="ECO:0000256" key="6">
    <source>
        <dbReference type="SAM" id="SignalP"/>
    </source>
</evidence>